<reference evidence="2" key="1">
    <citation type="submission" date="2016-10" db="EMBL/GenBank/DDBJ databases">
        <authorList>
            <person name="Varghese N."/>
            <person name="Submissions S."/>
        </authorList>
    </citation>
    <scope>NUCLEOTIDE SEQUENCE [LARGE SCALE GENOMIC DNA]</scope>
    <source>
        <strain evidence="2">DSM 24499</strain>
    </source>
</reference>
<sequence>MNTKPNREVLPENTDEYLQKILNEFSANISEVINFGTHLLVWDVNKKREGKDNHIPTLFFRNILELGDSISILIQSSSIDPSKILLRSLLENSYGLLYLLEKNERKRALSYMVWKTIKQIKNYKRFISDYPSSQELKRLILENDESFPIDKFFDREDVKEFIEIKSSLLKKPEFDEVYKEYNRTKNKRKLRNPSWYSLFDGPKNFLELSKYLDRSLIYEFHYRDYSENVHVTGIQKGIAKAGKDFGQIIQIRDFENCKEVYLSTIDNLIESFNIFTKNRIPTKYQEFRIWYLEFRQIHRKAIEENIFNYKK</sequence>
<protein>
    <submittedName>
        <fullName evidence="1">Uncharacterized protein</fullName>
    </submittedName>
</protein>
<evidence type="ECO:0000313" key="2">
    <source>
        <dbReference type="Proteomes" id="UP000199438"/>
    </source>
</evidence>
<dbReference type="Proteomes" id="UP000199438">
    <property type="component" value="Unassembled WGS sequence"/>
</dbReference>
<dbReference type="RefSeq" id="WP_092545115.1">
    <property type="nucleotide sequence ID" value="NZ_FOKV01000017.1"/>
</dbReference>
<keyword evidence="2" id="KW-1185">Reference proteome</keyword>
<name>A0A1I1N7F7_9FLAO</name>
<dbReference type="AlphaFoldDB" id="A0A1I1N7F7"/>
<organism evidence="1 2">
    <name type="scientific">Zunongwangia mangrovi</name>
    <dbReference type="NCBI Taxonomy" id="1334022"/>
    <lineage>
        <taxon>Bacteria</taxon>
        <taxon>Pseudomonadati</taxon>
        <taxon>Bacteroidota</taxon>
        <taxon>Flavobacteriia</taxon>
        <taxon>Flavobacteriales</taxon>
        <taxon>Flavobacteriaceae</taxon>
        <taxon>Zunongwangia</taxon>
    </lineage>
</organism>
<gene>
    <name evidence="1" type="ORF">SAMN04487907_1174</name>
</gene>
<dbReference type="Pfam" id="PF18928">
    <property type="entry name" value="DUF5677"/>
    <property type="match status" value="1"/>
</dbReference>
<evidence type="ECO:0000313" key="1">
    <source>
        <dbReference type="EMBL" id="SFC93621.1"/>
    </source>
</evidence>
<dbReference type="EMBL" id="FOKV01000017">
    <property type="protein sequence ID" value="SFC93621.1"/>
    <property type="molecule type" value="Genomic_DNA"/>
</dbReference>
<dbReference type="OrthoDB" id="956451at2"/>
<dbReference type="STRING" id="1334022.SAMN04487907_1174"/>
<proteinExistence type="predicted"/>
<accession>A0A1I1N7F7</accession>
<dbReference type="InterPro" id="IPR043733">
    <property type="entry name" value="DUF5677"/>
</dbReference>